<dbReference type="InterPro" id="IPR028098">
    <property type="entry name" value="Glyco_trans_4-like_N"/>
</dbReference>
<comment type="caution">
    <text evidence="2">The sequence shown here is derived from an EMBL/GenBank/DDBJ whole genome shotgun (WGS) entry which is preliminary data.</text>
</comment>
<organism evidence="2 3">
    <name type="scientific">Echinicola jeungdonensis</name>
    <dbReference type="NCBI Taxonomy" id="709343"/>
    <lineage>
        <taxon>Bacteria</taxon>
        <taxon>Pseudomonadati</taxon>
        <taxon>Bacteroidota</taxon>
        <taxon>Cytophagia</taxon>
        <taxon>Cytophagales</taxon>
        <taxon>Cyclobacteriaceae</taxon>
        <taxon>Echinicola</taxon>
    </lineage>
</organism>
<keyword evidence="2" id="KW-0328">Glycosyltransferase</keyword>
<protein>
    <submittedName>
        <fullName evidence="2">Glycosyltransferase family 4 protein</fullName>
        <ecNumber evidence="2">2.4.-.-</ecNumber>
    </submittedName>
</protein>
<keyword evidence="2" id="KW-0808">Transferase</keyword>
<dbReference type="EC" id="2.4.-.-" evidence="2"/>
<dbReference type="GO" id="GO:0016757">
    <property type="term" value="F:glycosyltransferase activity"/>
    <property type="evidence" value="ECO:0007669"/>
    <property type="project" value="UniProtKB-KW"/>
</dbReference>
<dbReference type="InterPro" id="IPR050194">
    <property type="entry name" value="Glycosyltransferase_grp1"/>
</dbReference>
<dbReference type="Pfam" id="PF13439">
    <property type="entry name" value="Glyco_transf_4"/>
    <property type="match status" value="1"/>
</dbReference>
<dbReference type="PANTHER" id="PTHR45947">
    <property type="entry name" value="SULFOQUINOVOSYL TRANSFERASE SQD2"/>
    <property type="match status" value="1"/>
</dbReference>
<dbReference type="PANTHER" id="PTHR45947:SF3">
    <property type="entry name" value="SULFOQUINOVOSYL TRANSFERASE SQD2"/>
    <property type="match status" value="1"/>
</dbReference>
<reference evidence="2 3" key="1">
    <citation type="submission" date="2024-09" db="EMBL/GenBank/DDBJ databases">
        <authorList>
            <person name="Sun Q."/>
            <person name="Mori K."/>
        </authorList>
    </citation>
    <scope>NUCLEOTIDE SEQUENCE [LARGE SCALE GENOMIC DNA]</scope>
    <source>
        <strain evidence="2 3">CECT 7682</strain>
    </source>
</reference>
<feature type="domain" description="Glycosyltransferase subfamily 4-like N-terminal" evidence="1">
    <location>
        <begin position="31"/>
        <end position="142"/>
    </location>
</feature>
<sequence length="312" mass="35844">MEILYVSRSKTGRPHPFIIEQADVLCKDYGHSIHHYLIKKGGLWGYLLASYQIYIHTKKVKTDIIHVHYGLSAIAVIISKLLSLGKIKVVITFHGSDINKSSERIFSLFAAQYSAHNILVSNKMSRYFRKNYSIIPCGIDTKIGLNFREMTRALKGWGNDDFIILFSSSFNRREKDPEFAFEVVNTFAQETQKQVKFLELKGYHREEITQLMQAADVMIMCSQIEGSPQVVKESILNSLPVISNDVGDVKFICSEVDNCFIIPKNVESYVQVLHYLSEKKLRVQNRSPILEKFDNQQIAKKINKIYDLVARI</sequence>
<dbReference type="Gene3D" id="3.40.50.2000">
    <property type="entry name" value="Glycogen Phosphorylase B"/>
    <property type="match status" value="2"/>
</dbReference>
<dbReference type="Pfam" id="PF13692">
    <property type="entry name" value="Glyco_trans_1_4"/>
    <property type="match status" value="1"/>
</dbReference>
<dbReference type="EMBL" id="JBHMEW010000005">
    <property type="protein sequence ID" value="MFB9210229.1"/>
    <property type="molecule type" value="Genomic_DNA"/>
</dbReference>
<evidence type="ECO:0000259" key="1">
    <source>
        <dbReference type="Pfam" id="PF13439"/>
    </source>
</evidence>
<keyword evidence="3" id="KW-1185">Reference proteome</keyword>
<proteinExistence type="predicted"/>
<evidence type="ECO:0000313" key="3">
    <source>
        <dbReference type="Proteomes" id="UP001589654"/>
    </source>
</evidence>
<evidence type="ECO:0000313" key="2">
    <source>
        <dbReference type="EMBL" id="MFB9210229.1"/>
    </source>
</evidence>
<name>A0ABV5J085_9BACT</name>
<dbReference type="Proteomes" id="UP001589654">
    <property type="component" value="Unassembled WGS sequence"/>
</dbReference>
<dbReference type="SUPFAM" id="SSF53756">
    <property type="entry name" value="UDP-Glycosyltransferase/glycogen phosphorylase"/>
    <property type="match status" value="1"/>
</dbReference>
<accession>A0ABV5J085</accession>
<dbReference type="RefSeq" id="WP_290249745.1">
    <property type="nucleotide sequence ID" value="NZ_JAUFQT010000002.1"/>
</dbReference>
<gene>
    <name evidence="2" type="ORF">ACFFUR_00280</name>
</gene>
<dbReference type="CDD" id="cd03801">
    <property type="entry name" value="GT4_PimA-like"/>
    <property type="match status" value="1"/>
</dbReference>